<reference evidence="2 3" key="1">
    <citation type="journal article" date="2018" name="Sci. Data">
        <title>The draft genome sequence of cork oak.</title>
        <authorList>
            <person name="Ramos A.M."/>
            <person name="Usie A."/>
            <person name="Barbosa P."/>
            <person name="Barros P.M."/>
            <person name="Capote T."/>
            <person name="Chaves I."/>
            <person name="Simoes F."/>
            <person name="Abreu I."/>
            <person name="Carrasquinho I."/>
            <person name="Faro C."/>
            <person name="Guimaraes J.B."/>
            <person name="Mendonca D."/>
            <person name="Nobrega F."/>
            <person name="Rodrigues L."/>
            <person name="Saibo N.J.M."/>
            <person name="Varela M.C."/>
            <person name="Egas C."/>
            <person name="Matos J."/>
            <person name="Miguel C.M."/>
            <person name="Oliveira M.M."/>
            <person name="Ricardo C.P."/>
            <person name="Goncalves S."/>
        </authorList>
    </citation>
    <scope>NUCLEOTIDE SEQUENCE [LARGE SCALE GENOMIC DNA]</scope>
    <source>
        <strain evidence="3">cv. HL8</strain>
    </source>
</reference>
<dbReference type="CDD" id="cd07521">
    <property type="entry name" value="HAD_FCP1-like"/>
    <property type="match status" value="1"/>
</dbReference>
<dbReference type="FunFam" id="3.40.50.1000:FF:000112">
    <property type="entry name" value="CTD small phosphatase-like protein 2"/>
    <property type="match status" value="1"/>
</dbReference>
<dbReference type="Gene3D" id="3.40.50.1000">
    <property type="entry name" value="HAD superfamily/HAD-like"/>
    <property type="match status" value="1"/>
</dbReference>
<keyword evidence="3" id="KW-1185">Reference proteome</keyword>
<dbReference type="Pfam" id="PF03031">
    <property type="entry name" value="NIF"/>
    <property type="match status" value="1"/>
</dbReference>
<evidence type="ECO:0000313" key="3">
    <source>
        <dbReference type="Proteomes" id="UP000237347"/>
    </source>
</evidence>
<evidence type="ECO:0000259" key="1">
    <source>
        <dbReference type="PROSITE" id="PS50969"/>
    </source>
</evidence>
<dbReference type="PANTHER" id="PTHR12210">
    <property type="entry name" value="DULLARD PROTEIN PHOSPHATASE"/>
    <property type="match status" value="1"/>
</dbReference>
<organism evidence="2 3">
    <name type="scientific">Quercus suber</name>
    <name type="common">Cork oak</name>
    <dbReference type="NCBI Taxonomy" id="58331"/>
    <lineage>
        <taxon>Eukaryota</taxon>
        <taxon>Viridiplantae</taxon>
        <taxon>Streptophyta</taxon>
        <taxon>Embryophyta</taxon>
        <taxon>Tracheophyta</taxon>
        <taxon>Spermatophyta</taxon>
        <taxon>Magnoliopsida</taxon>
        <taxon>eudicotyledons</taxon>
        <taxon>Gunneridae</taxon>
        <taxon>Pentapetalae</taxon>
        <taxon>rosids</taxon>
        <taxon>fabids</taxon>
        <taxon>Fagales</taxon>
        <taxon>Fagaceae</taxon>
        <taxon>Quercus</taxon>
    </lineage>
</organism>
<dbReference type="NCBIfam" id="TIGR02251">
    <property type="entry name" value="HIF-SF_euk"/>
    <property type="match status" value="1"/>
</dbReference>
<dbReference type="InterPro" id="IPR011948">
    <property type="entry name" value="Dullard_phosphatase"/>
</dbReference>
<dbReference type="AlphaFoldDB" id="A0AAW0IST7"/>
<proteinExistence type="predicted"/>
<evidence type="ECO:0000313" key="2">
    <source>
        <dbReference type="EMBL" id="KAK7817835.1"/>
    </source>
</evidence>
<dbReference type="SMART" id="SM00577">
    <property type="entry name" value="CPDc"/>
    <property type="match status" value="1"/>
</dbReference>
<dbReference type="InterPro" id="IPR023214">
    <property type="entry name" value="HAD_sf"/>
</dbReference>
<dbReference type="Gramene" id="rna-CFP56_47819">
    <property type="protein sequence ID" value="cds-POF16201.1"/>
    <property type="gene ID" value="gene-CFP56_47819"/>
</dbReference>
<dbReference type="InterPro" id="IPR036412">
    <property type="entry name" value="HAD-like_sf"/>
</dbReference>
<feature type="domain" description="FCP1 homology" evidence="1">
    <location>
        <begin position="110"/>
        <end position="290"/>
    </location>
</feature>
<dbReference type="EMBL" id="PKMF04000859">
    <property type="protein sequence ID" value="KAK7817835.1"/>
    <property type="molecule type" value="Genomic_DNA"/>
</dbReference>
<comment type="caution">
    <text evidence="2">The sequence shown here is derived from an EMBL/GenBank/DDBJ whole genome shotgun (WGS) entry which is preliminary data.</text>
</comment>
<dbReference type="InterPro" id="IPR004274">
    <property type="entry name" value="FCP1_dom"/>
</dbReference>
<dbReference type="InterPro" id="IPR050365">
    <property type="entry name" value="TIM50"/>
</dbReference>
<name>A0AAW0IST7_QUESU</name>
<dbReference type="SUPFAM" id="SSF56784">
    <property type="entry name" value="HAD-like"/>
    <property type="match status" value="1"/>
</dbReference>
<dbReference type="GO" id="GO:0016791">
    <property type="term" value="F:phosphatase activity"/>
    <property type="evidence" value="ECO:0007669"/>
    <property type="project" value="InterPro"/>
</dbReference>
<dbReference type="Proteomes" id="UP000237347">
    <property type="component" value="Unassembled WGS sequence"/>
</dbReference>
<gene>
    <name evidence="2" type="ORF">CFP56_042357</name>
</gene>
<sequence>MAQAEVYTRSWSWSRLQVWRAVVDWLEFLLQLITQILRGTPSFAHFLLSYLRLSISSHFLDSNSNSSSSSSFTPLPLVELELELEVSSQEEESSVSVDDDTQNDAVDDDHRIEKLTVVLDMDETLVCAYEKSSLPASIHAQAMEAGLKWFEIQCVSSDKSSEGKQKINYVTVFERPGLQEFLDQISKFADLVLFTAGLEGYARPLVDKIDVENRFSLRLYRPSTVSTEYREHVKDLSCLSKDLSRIVIVDNNPFSFLKQPLNGIPCIPFAAGQPYDDQLLEVLLPLLRHLSMQKDVRPVLYERFHMPEWFQMQGIPVCGLTE</sequence>
<dbReference type="PROSITE" id="PS50969">
    <property type="entry name" value="FCP1"/>
    <property type="match status" value="1"/>
</dbReference>
<protein>
    <submittedName>
        <fullName evidence="2">Ctd nuclear envelope phosphatase 1 like protein</fullName>
    </submittedName>
</protein>
<accession>A0AAW0IST7</accession>